<protein>
    <submittedName>
        <fullName evidence="1">Uncharacterized protein</fullName>
    </submittedName>
</protein>
<gene>
    <name evidence="1" type="ORF">NMW_0124</name>
</gene>
<dbReference type="EMBL" id="AM889138">
    <property type="protein sequence ID" value="CBA04219.1"/>
    <property type="molecule type" value="Genomic_DNA"/>
</dbReference>
<reference evidence="1" key="1">
    <citation type="journal article" date="2008" name="Proc. Natl. Acad. Sci. U.S.A.">
        <title>Whole-genome comparison of disease and carriage strains provides insights into virulence evolution in Neisseria meningitidis.</title>
        <authorList>
            <person name="Schoen C."/>
            <person name="Blom J."/>
            <person name="Claus H."/>
            <person name="Schramm-Glueck A."/>
            <person name="Brandt P."/>
            <person name="Mueller T."/>
            <person name="Goesmann A."/>
            <person name="Joseph B."/>
            <person name="Konietzny S."/>
            <person name="Kurzai O."/>
            <person name="Schmitt C."/>
            <person name="Friedrich T."/>
            <person name="Linke B."/>
            <person name="Vogel U."/>
            <person name="Frosch M."/>
        </authorList>
    </citation>
    <scope>NUCLEOTIDE SEQUENCE</scope>
    <source>
        <strain evidence="1">Alpha275</strain>
    </source>
</reference>
<organism evidence="1">
    <name type="scientific">Neisseria meningitidis alpha275</name>
    <dbReference type="NCBI Taxonomy" id="295996"/>
    <lineage>
        <taxon>Bacteria</taxon>
        <taxon>Pseudomonadati</taxon>
        <taxon>Pseudomonadota</taxon>
        <taxon>Betaproteobacteria</taxon>
        <taxon>Neisseriales</taxon>
        <taxon>Neisseriaceae</taxon>
        <taxon>Neisseria</taxon>
    </lineage>
</organism>
<evidence type="ECO:0000313" key="1">
    <source>
        <dbReference type="EMBL" id="CBA04219.1"/>
    </source>
</evidence>
<accession>C6SGQ8</accession>
<proteinExistence type="predicted"/>
<sequence length="40" mass="4249">MSCPTVLPDATFAYQGGGRGMPSEDIEFWTIGCRAVCAPI</sequence>
<dbReference type="AlphaFoldDB" id="C6SGQ8"/>
<name>C6SGQ8_NEIME</name>